<protein>
    <submittedName>
        <fullName evidence="2">Uncharacterized protein</fullName>
    </submittedName>
</protein>
<organism evidence="2">
    <name type="scientific">marine sediment metagenome</name>
    <dbReference type="NCBI Taxonomy" id="412755"/>
    <lineage>
        <taxon>unclassified sequences</taxon>
        <taxon>metagenomes</taxon>
        <taxon>ecological metagenomes</taxon>
    </lineage>
</organism>
<accession>X1ACQ8</accession>
<proteinExistence type="predicted"/>
<reference evidence="2" key="1">
    <citation type="journal article" date="2014" name="Front. Microbiol.">
        <title>High frequency of phylogenetically diverse reductive dehalogenase-homologous genes in deep subseafloor sedimentary metagenomes.</title>
        <authorList>
            <person name="Kawai M."/>
            <person name="Futagami T."/>
            <person name="Toyoda A."/>
            <person name="Takaki Y."/>
            <person name="Nishi S."/>
            <person name="Hori S."/>
            <person name="Arai W."/>
            <person name="Tsubouchi T."/>
            <person name="Morono Y."/>
            <person name="Uchiyama I."/>
            <person name="Ito T."/>
            <person name="Fujiyama A."/>
            <person name="Inagaki F."/>
            <person name="Takami H."/>
        </authorList>
    </citation>
    <scope>NUCLEOTIDE SEQUENCE</scope>
    <source>
        <strain evidence="2">Expedition CK06-06</strain>
    </source>
</reference>
<gene>
    <name evidence="2" type="ORF">S01H4_25801</name>
</gene>
<name>X1ACQ8_9ZZZZ</name>
<comment type="caution">
    <text evidence="2">The sequence shown here is derived from an EMBL/GenBank/DDBJ whole genome shotgun (WGS) entry which is preliminary data.</text>
</comment>
<feature type="non-terminal residue" evidence="2">
    <location>
        <position position="1"/>
    </location>
</feature>
<dbReference type="AlphaFoldDB" id="X1ACQ8"/>
<sequence length="51" mass="6363">FLSLPREERTKLYLYEEMQRARQENNNKREARMRKQEELKLKEGRMVKNHG</sequence>
<feature type="region of interest" description="Disordered" evidence="1">
    <location>
        <begin position="20"/>
        <end position="51"/>
    </location>
</feature>
<dbReference type="EMBL" id="BART01012336">
    <property type="protein sequence ID" value="GAG79714.1"/>
    <property type="molecule type" value="Genomic_DNA"/>
</dbReference>
<evidence type="ECO:0000313" key="2">
    <source>
        <dbReference type="EMBL" id="GAG79714.1"/>
    </source>
</evidence>
<evidence type="ECO:0000256" key="1">
    <source>
        <dbReference type="SAM" id="MobiDB-lite"/>
    </source>
</evidence>